<reference evidence="2 3" key="1">
    <citation type="submission" date="2022-09" db="EMBL/GenBank/DDBJ databases">
        <authorList>
            <person name="Palmer J.M."/>
        </authorList>
    </citation>
    <scope>NUCLEOTIDE SEQUENCE [LARGE SCALE GENOMIC DNA]</scope>
    <source>
        <strain evidence="2 3">DSM 7382</strain>
    </source>
</reference>
<dbReference type="EMBL" id="JASBNA010000006">
    <property type="protein sequence ID" value="KAK7690453.1"/>
    <property type="molecule type" value="Genomic_DNA"/>
</dbReference>
<feature type="compositionally biased region" description="Low complexity" evidence="1">
    <location>
        <begin position="164"/>
        <end position="178"/>
    </location>
</feature>
<feature type="region of interest" description="Disordered" evidence="1">
    <location>
        <begin position="129"/>
        <end position="523"/>
    </location>
</feature>
<gene>
    <name evidence="2" type="ORF">QCA50_005551</name>
</gene>
<comment type="caution">
    <text evidence="2">The sequence shown here is derived from an EMBL/GenBank/DDBJ whole genome shotgun (WGS) entry which is preliminary data.</text>
</comment>
<accession>A0AAW0GJN7</accession>
<proteinExistence type="predicted"/>
<evidence type="ECO:0000313" key="2">
    <source>
        <dbReference type="EMBL" id="KAK7690453.1"/>
    </source>
</evidence>
<feature type="compositionally biased region" description="Basic and acidic residues" evidence="1">
    <location>
        <begin position="440"/>
        <end position="467"/>
    </location>
</feature>
<feature type="compositionally biased region" description="Basic and acidic residues" evidence="1">
    <location>
        <begin position="384"/>
        <end position="398"/>
    </location>
</feature>
<feature type="compositionally biased region" description="Polar residues" evidence="1">
    <location>
        <begin position="142"/>
        <end position="157"/>
    </location>
</feature>
<evidence type="ECO:0000256" key="1">
    <source>
        <dbReference type="SAM" id="MobiDB-lite"/>
    </source>
</evidence>
<feature type="region of interest" description="Disordered" evidence="1">
    <location>
        <begin position="559"/>
        <end position="580"/>
    </location>
</feature>
<feature type="compositionally biased region" description="Polar residues" evidence="1">
    <location>
        <begin position="268"/>
        <end position="288"/>
    </location>
</feature>
<feature type="compositionally biased region" description="Acidic residues" evidence="1">
    <location>
        <begin position="507"/>
        <end position="521"/>
    </location>
</feature>
<protein>
    <submittedName>
        <fullName evidence="2">Uncharacterized protein</fullName>
    </submittedName>
</protein>
<sequence>MARVQLRLQLEHTPFRLVPMPLPDERPRQSVANLIGRFEQHTKRQSLTPPNGVNIPIIPRASSSLSHSLGDAAKEEIKEKREWPPRPKASLDVLEQNNVVEDTKPTPPIDAPVSDPTPEEPVAKVADVVPTATVSEAHDVAPSTTDTPIAQATSGKSSVERVKPVTTTKTTIRTPVTPSKSKPIATKATPRASRTPAKSPPSSYNTLSASTSTPAAPSLKSSVSSPASKASGAARPRPSSSVGHRPPITPVKTPLRSKTPSGIRPKTPSASTSLRAKSPGTTVKTPSSGLFAPTAASLARARNAPEPTVPVRKQTLSTTASDRLSKPTAASLSKARAPTLPPPTKATPSKTPVKGSPATRGTGSIRGRGAAPSKARGGAPTTAKSKEQQVEAAKHTEEAPAEDANPQIADNEHEDVELSSEHVHEDSANTSATLADEHDDAEHTSEFTHEPEAHVDVAEEKVFIHDEPLEDPELDVHHEDAVADDSVAHVSEPEETEPAVVNHASDAETEAQPEKEEDNETDDTHVAEVIPHKQQDELDDIVNMLESKPLFSSTHVEKDIKEHKVGEDSDVVAGEIPDEE</sequence>
<dbReference type="AlphaFoldDB" id="A0AAW0GJN7"/>
<evidence type="ECO:0000313" key="3">
    <source>
        <dbReference type="Proteomes" id="UP001385951"/>
    </source>
</evidence>
<feature type="compositionally biased region" description="Basic and acidic residues" evidence="1">
    <location>
        <begin position="72"/>
        <end position="85"/>
    </location>
</feature>
<keyword evidence="3" id="KW-1185">Reference proteome</keyword>
<organism evidence="2 3">
    <name type="scientific">Cerrena zonata</name>
    <dbReference type="NCBI Taxonomy" id="2478898"/>
    <lineage>
        <taxon>Eukaryota</taxon>
        <taxon>Fungi</taxon>
        <taxon>Dikarya</taxon>
        <taxon>Basidiomycota</taxon>
        <taxon>Agaricomycotina</taxon>
        <taxon>Agaricomycetes</taxon>
        <taxon>Polyporales</taxon>
        <taxon>Cerrenaceae</taxon>
        <taxon>Cerrena</taxon>
    </lineage>
</organism>
<feature type="compositionally biased region" description="Low complexity" evidence="1">
    <location>
        <begin position="206"/>
        <end position="242"/>
    </location>
</feature>
<dbReference type="Proteomes" id="UP001385951">
    <property type="component" value="Unassembled WGS sequence"/>
</dbReference>
<feature type="region of interest" description="Disordered" evidence="1">
    <location>
        <begin position="66"/>
        <end position="89"/>
    </location>
</feature>
<name>A0AAW0GJN7_9APHY</name>